<reference evidence="2 3" key="2">
    <citation type="submission" date="2024-05" db="EMBL/GenBank/DDBJ databases">
        <authorList>
            <person name="Chen Y."/>
            <person name="Shah S."/>
            <person name="Dougan E. K."/>
            <person name="Thang M."/>
            <person name="Chan C."/>
        </authorList>
    </citation>
    <scope>NUCLEOTIDE SEQUENCE [LARGE SCALE GENOMIC DNA]</scope>
</reference>
<evidence type="ECO:0000313" key="2">
    <source>
        <dbReference type="EMBL" id="CAL4801016.1"/>
    </source>
</evidence>
<dbReference type="AlphaFoldDB" id="A0A9P1DNQ5"/>
<protein>
    <submittedName>
        <fullName evidence="1">Uncharacterized protein</fullName>
    </submittedName>
</protein>
<dbReference type="EMBL" id="CAMXCT010006001">
    <property type="protein sequence ID" value="CAI4013704.1"/>
    <property type="molecule type" value="Genomic_DNA"/>
</dbReference>
<gene>
    <name evidence="1" type="ORF">C1SCF055_LOCUS38658</name>
</gene>
<evidence type="ECO:0000313" key="3">
    <source>
        <dbReference type="Proteomes" id="UP001152797"/>
    </source>
</evidence>
<dbReference type="EMBL" id="CAMXCT030006001">
    <property type="protein sequence ID" value="CAL4801016.1"/>
    <property type="molecule type" value="Genomic_DNA"/>
</dbReference>
<proteinExistence type="predicted"/>
<evidence type="ECO:0000313" key="1">
    <source>
        <dbReference type="EMBL" id="CAI4013704.1"/>
    </source>
</evidence>
<accession>A0A9P1DNQ5</accession>
<name>A0A9P1DNQ5_9DINO</name>
<dbReference type="EMBL" id="CAMXCT020006001">
    <property type="protein sequence ID" value="CAL1167079.1"/>
    <property type="molecule type" value="Genomic_DNA"/>
</dbReference>
<comment type="caution">
    <text evidence="1">The sequence shown here is derived from an EMBL/GenBank/DDBJ whole genome shotgun (WGS) entry which is preliminary data.</text>
</comment>
<sequence length="99" mass="10851">MELAQDPEYDPGFLGLYHGGRSINICKCGKRTFRPRGSGDHWIAGHKLAILLDLDEGSMQCFDDLIPFGPKQDLPRVPLWPAVVLGRAGEKVSVSVSCV</sequence>
<keyword evidence="3" id="KW-1185">Reference proteome</keyword>
<dbReference type="OrthoDB" id="416243at2759"/>
<reference evidence="1" key="1">
    <citation type="submission" date="2022-10" db="EMBL/GenBank/DDBJ databases">
        <authorList>
            <person name="Chen Y."/>
            <person name="Dougan E. K."/>
            <person name="Chan C."/>
            <person name="Rhodes N."/>
            <person name="Thang M."/>
        </authorList>
    </citation>
    <scope>NUCLEOTIDE SEQUENCE</scope>
</reference>
<organism evidence="1">
    <name type="scientific">Cladocopium goreaui</name>
    <dbReference type="NCBI Taxonomy" id="2562237"/>
    <lineage>
        <taxon>Eukaryota</taxon>
        <taxon>Sar</taxon>
        <taxon>Alveolata</taxon>
        <taxon>Dinophyceae</taxon>
        <taxon>Suessiales</taxon>
        <taxon>Symbiodiniaceae</taxon>
        <taxon>Cladocopium</taxon>
    </lineage>
</organism>
<dbReference type="Proteomes" id="UP001152797">
    <property type="component" value="Unassembled WGS sequence"/>
</dbReference>